<keyword evidence="3" id="KW-1185">Reference proteome</keyword>
<dbReference type="OrthoDB" id="5379975at2"/>
<evidence type="ECO:0000313" key="3">
    <source>
        <dbReference type="Proteomes" id="UP000554837"/>
    </source>
</evidence>
<proteinExistence type="predicted"/>
<protein>
    <submittedName>
        <fullName evidence="2">Exosortase A-associated hydrolase 1</fullName>
    </submittedName>
</protein>
<comment type="caution">
    <text evidence="2">The sequence shown here is derived from an EMBL/GenBank/DDBJ whole genome shotgun (WGS) entry which is preliminary data.</text>
</comment>
<dbReference type="GO" id="GO:0016787">
    <property type="term" value="F:hydrolase activity"/>
    <property type="evidence" value="ECO:0007669"/>
    <property type="project" value="UniProtKB-KW"/>
</dbReference>
<keyword evidence="2" id="KW-0378">Hydrolase</keyword>
<dbReference type="EMBL" id="JACHHO010000001">
    <property type="protein sequence ID" value="MBB5204006.1"/>
    <property type="molecule type" value="Genomic_DNA"/>
</dbReference>
<dbReference type="InterPro" id="IPR017531">
    <property type="entry name" value="Hydrolase-1_PEP"/>
</dbReference>
<dbReference type="Proteomes" id="UP000554837">
    <property type="component" value="Unassembled WGS sequence"/>
</dbReference>
<evidence type="ECO:0000313" key="2">
    <source>
        <dbReference type="EMBL" id="MBB5204006.1"/>
    </source>
</evidence>
<dbReference type="SUPFAM" id="SSF53474">
    <property type="entry name" value="alpha/beta-Hydrolases"/>
    <property type="match status" value="1"/>
</dbReference>
<dbReference type="RefSeq" id="WP_138856990.1">
    <property type="nucleotide sequence ID" value="NZ_CP040709.1"/>
</dbReference>
<dbReference type="Pfam" id="PF12146">
    <property type="entry name" value="Hydrolase_4"/>
    <property type="match status" value="1"/>
</dbReference>
<feature type="domain" description="Serine aminopeptidase S33" evidence="1">
    <location>
        <begin position="28"/>
        <end position="149"/>
    </location>
</feature>
<dbReference type="AlphaFoldDB" id="A0A840S4P1"/>
<accession>A0A840S4P1</accession>
<name>A0A840S4P1_9BURK</name>
<dbReference type="InterPro" id="IPR029058">
    <property type="entry name" value="AB_hydrolase_fold"/>
</dbReference>
<reference evidence="2 3" key="1">
    <citation type="submission" date="2020-08" db="EMBL/GenBank/DDBJ databases">
        <title>Genomic Encyclopedia of Type Strains, Phase IV (KMG-IV): sequencing the most valuable type-strain genomes for metagenomic binning, comparative biology and taxonomic classification.</title>
        <authorList>
            <person name="Goeker M."/>
        </authorList>
    </citation>
    <scope>NUCLEOTIDE SEQUENCE [LARGE SCALE GENOMIC DNA]</scope>
    <source>
        <strain evidence="2 3">DSM 23958</strain>
    </source>
</reference>
<dbReference type="NCBIfam" id="TIGR03100">
    <property type="entry name" value="hydr1_PEP"/>
    <property type="match status" value="1"/>
</dbReference>
<dbReference type="Gene3D" id="3.40.50.1820">
    <property type="entry name" value="alpha/beta hydrolase"/>
    <property type="match status" value="1"/>
</dbReference>
<dbReference type="InterPro" id="IPR022742">
    <property type="entry name" value="Hydrolase_4"/>
</dbReference>
<sequence length="294" mass="32251">MSADRIISLGDGSTQRFGLLSPGTASVGVVVLVGGPQYRAGSHRHFVQLARFLAQAGTPCLRFDHAGIGDSSGNNPGNNAGALPDFCALDAEVDLAISALMQAQPQLQGVVLWGLCDGASAALLYMARRNDPRVRGLCLLNPWVRSAQGEARARVQHYYWERLRNPEFWRKLLGGGVGLGALKGWWAARQLARQAAPATPSGATQCYQMQMAQGYQAFAGPRLVQLSGRDHTAREFEAAGELFPLWRNWQSHAGLTLQHYPEADHTFSRRALQQQSFEDLLSWLHSHWPQEARA</sequence>
<organism evidence="2 3">
    <name type="scientific">Inhella inkyongensis</name>
    <dbReference type="NCBI Taxonomy" id="392593"/>
    <lineage>
        <taxon>Bacteria</taxon>
        <taxon>Pseudomonadati</taxon>
        <taxon>Pseudomonadota</taxon>
        <taxon>Betaproteobacteria</taxon>
        <taxon>Burkholderiales</taxon>
        <taxon>Sphaerotilaceae</taxon>
        <taxon>Inhella</taxon>
    </lineage>
</organism>
<evidence type="ECO:0000259" key="1">
    <source>
        <dbReference type="Pfam" id="PF12146"/>
    </source>
</evidence>
<gene>
    <name evidence="2" type="ORF">HNQ51_001299</name>
</gene>